<dbReference type="Proteomes" id="UP000030700">
    <property type="component" value="Unassembled WGS sequence"/>
</dbReference>
<dbReference type="AlphaFoldDB" id="A0A0S6W4P3"/>
<keyword evidence="2" id="KW-1185">Reference proteome</keyword>
<gene>
    <name evidence="1" type="ORF">U14_04739</name>
</gene>
<evidence type="ECO:0000313" key="2">
    <source>
        <dbReference type="Proteomes" id="UP000030700"/>
    </source>
</evidence>
<protein>
    <submittedName>
        <fullName evidence="1">Uncharacterized protein</fullName>
    </submittedName>
</protein>
<dbReference type="EMBL" id="DF820459">
    <property type="protein sequence ID" value="GAK53474.1"/>
    <property type="molecule type" value="Genomic_DNA"/>
</dbReference>
<organism evidence="1">
    <name type="scientific">Candidatus Moduliflexus flocculans</name>
    <dbReference type="NCBI Taxonomy" id="1499966"/>
    <lineage>
        <taxon>Bacteria</taxon>
        <taxon>Candidatus Moduliflexota</taxon>
        <taxon>Candidatus Moduliflexia</taxon>
        <taxon>Candidatus Moduliflexales</taxon>
        <taxon>Candidatus Moduliflexaceae</taxon>
    </lineage>
</organism>
<accession>A0A0S6W4P3</accession>
<sequence length="38" mass="4378">MNKNMMTACDTIQTKTKTFGTCHNFCKSDIFRSGQQLF</sequence>
<dbReference type="STRING" id="1499966.U14_04739"/>
<dbReference type="HOGENOM" id="CLU_3324897_0_0_0"/>
<name>A0A0S6W4P3_9BACT</name>
<evidence type="ECO:0000313" key="1">
    <source>
        <dbReference type="EMBL" id="GAK53474.1"/>
    </source>
</evidence>
<reference evidence="1" key="1">
    <citation type="journal article" date="2015" name="PeerJ">
        <title>First genomic representation of candidate bacterial phylum KSB3 points to enhanced environmental sensing as a trigger of wastewater bulking.</title>
        <authorList>
            <person name="Sekiguchi Y."/>
            <person name="Ohashi A."/>
            <person name="Parks D.H."/>
            <person name="Yamauchi T."/>
            <person name="Tyson G.W."/>
            <person name="Hugenholtz P."/>
        </authorList>
    </citation>
    <scope>NUCLEOTIDE SEQUENCE [LARGE SCALE GENOMIC DNA]</scope>
</reference>
<proteinExistence type="predicted"/>